<feature type="domain" description="Glycosyltransferase subfamily 4-like N-terminal" evidence="3">
    <location>
        <begin position="17"/>
        <end position="209"/>
    </location>
</feature>
<gene>
    <name evidence="4" type="ORF">FE374_14165</name>
</gene>
<reference evidence="4 5" key="1">
    <citation type="submission" date="2019-05" db="EMBL/GenBank/DDBJ databases">
        <title>Georgenia *** sp. nov., and Georgenia *** sp. nov., isolated from the intestinal contents of plateau pika (Ochotona curzoniae) in the Qinghai-Tibet plateau of China.</title>
        <authorList>
            <person name="Tian Z."/>
        </authorList>
    </citation>
    <scope>NUCLEOTIDE SEQUENCE [LARGE SCALE GENOMIC DNA]</scope>
    <source>
        <strain evidence="4 5">Z443</strain>
    </source>
</reference>
<keyword evidence="2 4" id="KW-0808">Transferase</keyword>
<keyword evidence="1" id="KW-0328">Glycosyltransferase</keyword>
<dbReference type="Pfam" id="PF13439">
    <property type="entry name" value="Glyco_transf_4"/>
    <property type="match status" value="1"/>
</dbReference>
<evidence type="ECO:0000259" key="3">
    <source>
        <dbReference type="Pfam" id="PF13439"/>
    </source>
</evidence>
<evidence type="ECO:0000256" key="1">
    <source>
        <dbReference type="ARBA" id="ARBA00022676"/>
    </source>
</evidence>
<dbReference type="GO" id="GO:0016757">
    <property type="term" value="F:glycosyltransferase activity"/>
    <property type="evidence" value="ECO:0007669"/>
    <property type="project" value="UniProtKB-KW"/>
</dbReference>
<dbReference type="InterPro" id="IPR028098">
    <property type="entry name" value="Glyco_trans_4-like_N"/>
</dbReference>
<evidence type="ECO:0000313" key="4">
    <source>
        <dbReference type="EMBL" id="QDC25597.1"/>
    </source>
</evidence>
<dbReference type="Proteomes" id="UP000314616">
    <property type="component" value="Chromosome"/>
</dbReference>
<evidence type="ECO:0000313" key="5">
    <source>
        <dbReference type="Proteomes" id="UP000314616"/>
    </source>
</evidence>
<dbReference type="SUPFAM" id="SSF53756">
    <property type="entry name" value="UDP-Glycosyltransferase/glycogen phosphorylase"/>
    <property type="match status" value="2"/>
</dbReference>
<dbReference type="PANTHER" id="PTHR12526">
    <property type="entry name" value="GLYCOSYLTRANSFERASE"/>
    <property type="match status" value="1"/>
</dbReference>
<dbReference type="EMBL" id="CP040915">
    <property type="protein sequence ID" value="QDC25597.1"/>
    <property type="molecule type" value="Genomic_DNA"/>
</dbReference>
<dbReference type="RefSeq" id="WP_139929847.1">
    <property type="nucleotide sequence ID" value="NZ_CP040915.1"/>
</dbReference>
<dbReference type="PANTHER" id="PTHR12526:SF638">
    <property type="entry name" value="SPORE COAT PROTEIN SA"/>
    <property type="match status" value="1"/>
</dbReference>
<name>A0A5B8C5U2_9MICO</name>
<dbReference type="Gene3D" id="3.40.50.2000">
    <property type="entry name" value="Glycogen Phosphorylase B"/>
    <property type="match status" value="3"/>
</dbReference>
<protein>
    <submittedName>
        <fullName evidence="4">Glycosyltransferase</fullName>
    </submittedName>
</protein>
<accession>A0A5B8C5U2</accession>
<dbReference type="AlphaFoldDB" id="A0A5B8C5U2"/>
<dbReference type="OrthoDB" id="9801573at2"/>
<organism evidence="4 5">
    <name type="scientific">Georgenia yuyongxinii</name>
    <dbReference type="NCBI Taxonomy" id="2589797"/>
    <lineage>
        <taxon>Bacteria</taxon>
        <taxon>Bacillati</taxon>
        <taxon>Actinomycetota</taxon>
        <taxon>Actinomycetes</taxon>
        <taxon>Micrococcales</taxon>
        <taxon>Bogoriellaceae</taxon>
        <taxon>Georgenia</taxon>
    </lineage>
</organism>
<sequence length="862" mass="93220">MRVAQVSAHFPPNFVSGGTLVPHRIARAVAAAGHESLVYAGYLDAARPPLETWTDQDDDVTVRWVVITPWTAWDDPKNTVNPDVEADFRDWLAQVRPDVVHLHSLQTLGGSLVRAAKDAGAQVVVTMHDFWWFCARQFLATKELRPCSLVVSCGACPCQVDHAWLEQRNARLAPDLAAADLVLAPSASAARVFIANGVPAEKLQVDENGLAELDATVPAGVVTAPPGPVGSPLRLMYAGGADPMKGFTILRTAARELAGTEGWQLDLYGVDEAAAGDVPAQVRLRPAYRPADLGNVLAAHDVLVLPSVVRESHSILTREALAAGLAVVCSDTLGPEEAVAHGRNGLVVPAADATALAAALRGIIEEPSRVAAMKGEGSATPMRSFADQAAGLISRYEDLLAAPSLQPETDARPVRAAADQLMQRILFVVGIQGAPLRYRAHLPAEALRALGRHVDVRHYRDPELTHLVEEADAVVFYRVPATAQVVDLVEKVRARERRVPVLFDVDDLIFDPSLQSQVHGLAGLPEEEIALWWRGVARYRTTMELADVFIGSTEELCRHATAVTGLPARRFANGVGTLLAQASDAAVQRERTPGPLRIGYFSGTTTHDADWAYVEPAVLEVMRAHPDVELWLGGHLKPTAALEQVAGRVHRLPFTPWHELPGLLRDVDVCLAPLTEASQFNEAKSAIKWLEAALVETPVVASSTQPFRESVDHGRTGFLATSPSQWQEAITALLDDVALRRRIGTQARREALLRWSPHVQGPVYLDNLLAAAEHVRLHGARRPTDWEPVVDDEPLSAADAFVEPYAVPTADGLRAGVRRHPLARRAAPLLGKAAAARRVYRAEGARAVAVRAVGVARRRLGR</sequence>
<dbReference type="Pfam" id="PF13692">
    <property type="entry name" value="Glyco_trans_1_4"/>
    <property type="match status" value="2"/>
</dbReference>
<evidence type="ECO:0000256" key="2">
    <source>
        <dbReference type="ARBA" id="ARBA00022679"/>
    </source>
</evidence>
<dbReference type="KEGG" id="gyu:FE374_14165"/>
<proteinExistence type="predicted"/>